<feature type="region of interest" description="Disordered" evidence="1">
    <location>
        <begin position="90"/>
        <end position="117"/>
    </location>
</feature>
<keyword evidence="3" id="KW-1185">Reference proteome</keyword>
<evidence type="ECO:0000313" key="2">
    <source>
        <dbReference type="EMBL" id="KAK8166434.1"/>
    </source>
</evidence>
<evidence type="ECO:0000313" key="3">
    <source>
        <dbReference type="Proteomes" id="UP001456524"/>
    </source>
</evidence>
<sequence>MCQRKTYLYSCTHQELQLRPCPSKCWIARRPDVEAQLLRAFARSSGGRRHAVEAGQVYVLRDAAAASLSPSPPPPSQSLELESVSVSSSQQQRQLLGGSSAARGSVVSDGSDGSGAGAAATAARARARATAPTAGVVRRIGLCEACEDVEARVDAVLKREKREKKERRKRRALRVLGLDIDEVRKARERVKARVRRLGKGATALFRDGGQ</sequence>
<protein>
    <submittedName>
        <fullName evidence="2">Uncharacterized protein</fullName>
    </submittedName>
</protein>
<name>A0ABR1XT38_9PEZI</name>
<gene>
    <name evidence="2" type="ORF">IWX90DRAFT_502992</name>
</gene>
<dbReference type="EMBL" id="JBBWUH010000005">
    <property type="protein sequence ID" value="KAK8166434.1"/>
    <property type="molecule type" value="Genomic_DNA"/>
</dbReference>
<reference evidence="2 3" key="1">
    <citation type="journal article" date="2022" name="G3 (Bethesda)">
        <title>Enemy or ally: a genomic approach to elucidate the lifestyle of Phyllosticta citrichinaensis.</title>
        <authorList>
            <person name="Buijs V.A."/>
            <person name="Groenewald J.Z."/>
            <person name="Haridas S."/>
            <person name="LaButti K.M."/>
            <person name="Lipzen A."/>
            <person name="Martin F.M."/>
            <person name="Barry K."/>
            <person name="Grigoriev I.V."/>
            <person name="Crous P.W."/>
            <person name="Seidl M.F."/>
        </authorList>
    </citation>
    <scope>NUCLEOTIDE SEQUENCE [LARGE SCALE GENOMIC DNA]</scope>
    <source>
        <strain evidence="2 3">CBS 129764</strain>
    </source>
</reference>
<organism evidence="2 3">
    <name type="scientific">Phyllosticta citrichinensis</name>
    <dbReference type="NCBI Taxonomy" id="1130410"/>
    <lineage>
        <taxon>Eukaryota</taxon>
        <taxon>Fungi</taxon>
        <taxon>Dikarya</taxon>
        <taxon>Ascomycota</taxon>
        <taxon>Pezizomycotina</taxon>
        <taxon>Dothideomycetes</taxon>
        <taxon>Dothideomycetes incertae sedis</taxon>
        <taxon>Botryosphaeriales</taxon>
        <taxon>Phyllostictaceae</taxon>
        <taxon>Phyllosticta</taxon>
    </lineage>
</organism>
<accession>A0ABR1XT38</accession>
<comment type="caution">
    <text evidence="2">The sequence shown here is derived from an EMBL/GenBank/DDBJ whole genome shotgun (WGS) entry which is preliminary data.</text>
</comment>
<evidence type="ECO:0000256" key="1">
    <source>
        <dbReference type="SAM" id="MobiDB-lite"/>
    </source>
</evidence>
<proteinExistence type="predicted"/>
<dbReference type="Proteomes" id="UP001456524">
    <property type="component" value="Unassembled WGS sequence"/>
</dbReference>